<feature type="region of interest" description="Disordered" evidence="1">
    <location>
        <begin position="112"/>
        <end position="153"/>
    </location>
</feature>
<gene>
    <name evidence="2" type="ORF">HB776_22415</name>
</gene>
<evidence type="ECO:0000313" key="3">
    <source>
        <dbReference type="Proteomes" id="UP000515291"/>
    </source>
</evidence>
<dbReference type="SUPFAM" id="SSF46785">
    <property type="entry name" value="Winged helix' DNA-binding domain"/>
    <property type="match status" value="1"/>
</dbReference>
<dbReference type="Pfam" id="PF13730">
    <property type="entry name" value="HTH_36"/>
    <property type="match status" value="1"/>
</dbReference>
<dbReference type="Proteomes" id="UP000515291">
    <property type="component" value="Chromosome"/>
</dbReference>
<dbReference type="Gene3D" id="1.10.10.10">
    <property type="entry name" value="Winged helix-like DNA-binding domain superfamily/Winged helix DNA-binding domain"/>
    <property type="match status" value="1"/>
</dbReference>
<feature type="region of interest" description="Disordered" evidence="1">
    <location>
        <begin position="264"/>
        <end position="284"/>
    </location>
</feature>
<dbReference type="InterPro" id="IPR036390">
    <property type="entry name" value="WH_DNA-bd_sf"/>
</dbReference>
<dbReference type="EMBL" id="CP050292">
    <property type="protein sequence ID" value="QND73646.1"/>
    <property type="molecule type" value="Genomic_DNA"/>
</dbReference>
<protein>
    <submittedName>
        <fullName evidence="2">Helix-turn-helix domain-containing protein</fullName>
    </submittedName>
</protein>
<reference evidence="3" key="1">
    <citation type="journal article" date="2020" name="Mol. Plant Microbe">
        <title>Rhizobial microsymbionts of the narrowly endemic Oxytropis species growing in Kamchatka are characterized by significant genetic diversity and possess a set of genes that are associated with T3SS and T6SS secretion systems and can affect the development of symbiosis.</title>
        <authorList>
            <person name="Safronova V."/>
            <person name="Guro P."/>
            <person name="Sazanova A."/>
            <person name="Kuznetsova I."/>
            <person name="Belimov A."/>
            <person name="Yakubov V."/>
            <person name="Chirak E."/>
            <person name="Afonin A."/>
            <person name="Gogolev Y."/>
            <person name="Andronov E."/>
            <person name="Tikhonovich I."/>
        </authorList>
    </citation>
    <scope>NUCLEOTIDE SEQUENCE [LARGE SCALE GENOMIC DNA]</scope>
    <source>
        <strain evidence="3">581</strain>
    </source>
</reference>
<feature type="compositionally biased region" description="Polar residues" evidence="1">
    <location>
        <begin position="135"/>
        <end position="144"/>
    </location>
</feature>
<dbReference type="RefSeq" id="WP_184512319.1">
    <property type="nucleotide sequence ID" value="NZ_CP050292.1"/>
</dbReference>
<accession>A0A7G6U3R4</accession>
<organism evidence="2 3">
    <name type="scientific">Tardiphaga robiniae</name>
    <dbReference type="NCBI Taxonomy" id="943830"/>
    <lineage>
        <taxon>Bacteria</taxon>
        <taxon>Pseudomonadati</taxon>
        <taxon>Pseudomonadota</taxon>
        <taxon>Alphaproteobacteria</taxon>
        <taxon>Hyphomicrobiales</taxon>
        <taxon>Nitrobacteraceae</taxon>
        <taxon>Tardiphaga</taxon>
    </lineage>
</organism>
<name>A0A7G6U3R4_9BRAD</name>
<evidence type="ECO:0000256" key="1">
    <source>
        <dbReference type="SAM" id="MobiDB-lite"/>
    </source>
</evidence>
<evidence type="ECO:0000313" key="2">
    <source>
        <dbReference type="EMBL" id="QND73646.1"/>
    </source>
</evidence>
<dbReference type="KEGG" id="trb:HB776_22415"/>
<dbReference type="InterPro" id="IPR036388">
    <property type="entry name" value="WH-like_DNA-bd_sf"/>
</dbReference>
<proteinExistence type="predicted"/>
<sequence length="304" mass="33195">MQRGPSDTFIAHKAINLSDDMSATEKRVAATILDHFNRKTGQCDPSLDTIAKLLGVHRRTVIRAVNSLVKRGYLRKQRHGGHFHRNSYLPVWDRFRANEESWKERRQGARWINAPGTGLSPSRGQGCHPAGDADVTQTSSSNPLEETFGRASQDAAVHCETTVSKRLSEEDNRRAPHPIVRERFHVKSTNARDAARSAAEARWNRQLTQQFASAPDVFAGLIDALDVELQTATTDIELKRPGAGISFLLAELDRRLPLCCDGRGKGQGHSTVPSGDVADAGISDGEGSAVAADFQSLNTPKEGA</sequence>
<dbReference type="AlphaFoldDB" id="A0A7G6U3R4"/>